<feature type="region of interest" description="Disordered" evidence="4">
    <location>
        <begin position="1"/>
        <end position="30"/>
    </location>
</feature>
<dbReference type="SUPFAM" id="SSF52172">
    <property type="entry name" value="CheY-like"/>
    <property type="match status" value="1"/>
</dbReference>
<accession>A0A1Y1ZDP3</accession>
<dbReference type="OrthoDB" id="60033at2759"/>
<keyword evidence="7" id="KW-1185">Reference proteome</keyword>
<sequence length="203" mass="22303">MARSSSTIDSTEDDGSRTANESKETQSIYSAPDLLVSIGRRGKKGPADEGEWVAPSSKHLSNLRILVVDDNALNTRLLGAFLKKYRCGNIQEAENGAEAVKAVKEHTEVFDITFMDLSMPVMDGFDATRKIRTIENERGCSRQVTQDAVPAVIVALTRLASDREEAKAYASGVDLFITKPVRFAGLEQLLKQHEDGSLWKSSQ</sequence>
<proteinExistence type="predicted"/>
<evidence type="ECO:0000256" key="3">
    <source>
        <dbReference type="PROSITE-ProRule" id="PRU00169"/>
    </source>
</evidence>
<gene>
    <name evidence="6" type="ORF">BCR34DRAFT_616455</name>
</gene>
<dbReference type="InterPro" id="IPR011006">
    <property type="entry name" value="CheY-like_superfamily"/>
</dbReference>
<dbReference type="InterPro" id="IPR001789">
    <property type="entry name" value="Sig_transdc_resp-reg_receiver"/>
</dbReference>
<dbReference type="Gene3D" id="3.40.50.2300">
    <property type="match status" value="1"/>
</dbReference>
<dbReference type="PROSITE" id="PS50110">
    <property type="entry name" value="RESPONSE_REGULATORY"/>
    <property type="match status" value="1"/>
</dbReference>
<dbReference type="GO" id="GO:0000160">
    <property type="term" value="P:phosphorelay signal transduction system"/>
    <property type="evidence" value="ECO:0007669"/>
    <property type="project" value="UniProtKB-KW"/>
</dbReference>
<feature type="compositionally biased region" description="Basic and acidic residues" evidence="4">
    <location>
        <begin position="14"/>
        <end position="24"/>
    </location>
</feature>
<dbReference type="Proteomes" id="UP000193144">
    <property type="component" value="Unassembled WGS sequence"/>
</dbReference>
<evidence type="ECO:0000256" key="2">
    <source>
        <dbReference type="ARBA" id="ARBA00023012"/>
    </source>
</evidence>
<dbReference type="PANTHER" id="PTHR45339">
    <property type="entry name" value="HYBRID SIGNAL TRANSDUCTION HISTIDINE KINASE J"/>
    <property type="match status" value="1"/>
</dbReference>
<dbReference type="PANTHER" id="PTHR45339:SF1">
    <property type="entry name" value="HYBRID SIGNAL TRANSDUCTION HISTIDINE KINASE J"/>
    <property type="match status" value="1"/>
</dbReference>
<reference evidence="6 7" key="1">
    <citation type="submission" date="2016-07" db="EMBL/GenBank/DDBJ databases">
        <title>Pervasive Adenine N6-methylation of Active Genes in Fungi.</title>
        <authorList>
            <consortium name="DOE Joint Genome Institute"/>
            <person name="Mondo S.J."/>
            <person name="Dannebaum R.O."/>
            <person name="Kuo R.C."/>
            <person name="Labutti K."/>
            <person name="Haridas S."/>
            <person name="Kuo A."/>
            <person name="Salamov A."/>
            <person name="Ahrendt S.R."/>
            <person name="Lipzen A."/>
            <person name="Sullivan W."/>
            <person name="Andreopoulos W.B."/>
            <person name="Clum A."/>
            <person name="Lindquist E."/>
            <person name="Daum C."/>
            <person name="Ramamoorthy G.K."/>
            <person name="Gryganskyi A."/>
            <person name="Culley D."/>
            <person name="Magnuson J.K."/>
            <person name="James T.Y."/>
            <person name="O'Malley M.A."/>
            <person name="Stajich J.E."/>
            <person name="Spatafora J.W."/>
            <person name="Visel A."/>
            <person name="Grigoriev I.V."/>
        </authorList>
    </citation>
    <scope>NUCLEOTIDE SEQUENCE [LARGE SCALE GENOMIC DNA]</scope>
    <source>
        <strain evidence="6 7">CBS 115471</strain>
    </source>
</reference>
<evidence type="ECO:0000313" key="7">
    <source>
        <dbReference type="Proteomes" id="UP000193144"/>
    </source>
</evidence>
<evidence type="ECO:0000256" key="1">
    <source>
        <dbReference type="ARBA" id="ARBA00022553"/>
    </source>
</evidence>
<name>A0A1Y1ZDP3_9PLEO</name>
<dbReference type="Pfam" id="PF00072">
    <property type="entry name" value="Response_reg"/>
    <property type="match status" value="1"/>
</dbReference>
<dbReference type="EMBL" id="MCFA01000102">
    <property type="protein sequence ID" value="ORY08371.1"/>
    <property type="molecule type" value="Genomic_DNA"/>
</dbReference>
<dbReference type="SMART" id="SM00448">
    <property type="entry name" value="REC"/>
    <property type="match status" value="1"/>
</dbReference>
<dbReference type="AlphaFoldDB" id="A0A1Y1ZDP3"/>
<feature type="modified residue" description="4-aspartylphosphate" evidence="3">
    <location>
        <position position="116"/>
    </location>
</feature>
<evidence type="ECO:0000256" key="4">
    <source>
        <dbReference type="SAM" id="MobiDB-lite"/>
    </source>
</evidence>
<evidence type="ECO:0000313" key="6">
    <source>
        <dbReference type="EMBL" id="ORY08371.1"/>
    </source>
</evidence>
<keyword evidence="2" id="KW-0902">Two-component regulatory system</keyword>
<organism evidence="6 7">
    <name type="scientific">Clohesyomyces aquaticus</name>
    <dbReference type="NCBI Taxonomy" id="1231657"/>
    <lineage>
        <taxon>Eukaryota</taxon>
        <taxon>Fungi</taxon>
        <taxon>Dikarya</taxon>
        <taxon>Ascomycota</taxon>
        <taxon>Pezizomycotina</taxon>
        <taxon>Dothideomycetes</taxon>
        <taxon>Pleosporomycetidae</taxon>
        <taxon>Pleosporales</taxon>
        <taxon>Lindgomycetaceae</taxon>
        <taxon>Clohesyomyces</taxon>
    </lineage>
</organism>
<feature type="domain" description="Response regulatory" evidence="5">
    <location>
        <begin position="64"/>
        <end position="194"/>
    </location>
</feature>
<comment type="caution">
    <text evidence="6">The sequence shown here is derived from an EMBL/GenBank/DDBJ whole genome shotgun (WGS) entry which is preliminary data.</text>
</comment>
<dbReference type="STRING" id="1231657.A0A1Y1ZDP3"/>
<dbReference type="CDD" id="cd17546">
    <property type="entry name" value="REC_hyHK_CKI1_RcsC-like"/>
    <property type="match status" value="1"/>
</dbReference>
<keyword evidence="1 3" id="KW-0597">Phosphoprotein</keyword>
<evidence type="ECO:0000259" key="5">
    <source>
        <dbReference type="PROSITE" id="PS50110"/>
    </source>
</evidence>
<protein>
    <submittedName>
        <fullName evidence="6">CheY-like superfamily</fullName>
    </submittedName>
</protein>